<dbReference type="EMBL" id="CP159194">
    <property type="protein sequence ID" value="XCF11874.1"/>
    <property type="molecule type" value="Genomic_DNA"/>
</dbReference>
<dbReference type="RefSeq" id="WP_353628487.1">
    <property type="nucleotide sequence ID" value="NZ_CP159194.1"/>
</dbReference>
<accession>A0AAU8C7V6</accession>
<geneLocation type="plasmid" evidence="1">
    <name>pZYJ01</name>
</geneLocation>
<proteinExistence type="predicted"/>
<reference evidence="1" key="1">
    <citation type="journal article" date="2020" name="Int. J. Syst. Evol. Microbiol.">
        <title>Notification of changes in taxonomic opinion previously published outside the IJSEM.</title>
        <authorList>
            <person name="Oren A."/>
            <person name="Garrity G."/>
        </authorList>
    </citation>
    <scope>NUCLEOTIDE SEQUENCE</scope>
    <source>
        <strain evidence="1">TCYB15</strain>
    </source>
</reference>
<sequence length="280" mass="30972">MGVHPKTVANILSQSGMLPKDVYQADSRRTVEAEPAEELIAKLKRAIPVAKIPERIGCTRPQVALLLEKGFLRTVVEDGENRTARYKGVDVDDLDQLIVEMRRFGEEIRVPSKGMNDIGHVAKALNVSSMEVLSLVLQAQVEHVELLSEKLKFNSVLISVQEVAYKLGARTGDGGMTVSATSKALGVSAETVEFLLIAEEGKGETPLKVSGRVRHMGVMRNLVDQDSVTRFKERYRKLSSIEGYWGGDPNRLRTNLQARGVFPVWNPADANAEFYRIADI</sequence>
<keyword evidence="1" id="KW-0614">Plasmid</keyword>
<evidence type="ECO:0000313" key="1">
    <source>
        <dbReference type="EMBL" id="XCF11874.1"/>
    </source>
</evidence>
<protein>
    <submittedName>
        <fullName evidence="1">Uncharacterized protein</fullName>
    </submittedName>
</protein>
<dbReference type="KEGG" id="suly:ABM428_14620"/>
<name>A0AAU8C7V6_9RHOB</name>
<organism evidence="1">
    <name type="scientific">Sulfitobacter sp. TCYB15</name>
    <dbReference type="NCBI Taxonomy" id="3229275"/>
    <lineage>
        <taxon>Bacteria</taxon>
        <taxon>Pseudomonadati</taxon>
        <taxon>Pseudomonadota</taxon>
        <taxon>Alphaproteobacteria</taxon>
        <taxon>Rhodobacterales</taxon>
        <taxon>Roseobacteraceae</taxon>
        <taxon>Sulfitobacter</taxon>
    </lineage>
</organism>
<dbReference type="AlphaFoldDB" id="A0AAU8C7V6"/>
<reference evidence="1" key="2">
    <citation type="submission" date="2024-06" db="EMBL/GenBank/DDBJ databases">
        <authorList>
            <person name="Deng Y."/>
        </authorList>
    </citation>
    <scope>NUCLEOTIDE SEQUENCE</scope>
    <source>
        <strain evidence="1">TCYB15</strain>
        <plasmid evidence="1">pZYJ01</plasmid>
    </source>
</reference>
<gene>
    <name evidence="1" type="ORF">ABM428_14620</name>
</gene>